<name>A0A495R822_9EURY</name>
<reference evidence="1 2" key="1">
    <citation type="submission" date="2018-10" db="EMBL/GenBank/DDBJ databases">
        <title>Genomic Encyclopedia of Archaeal and Bacterial Type Strains, Phase II (KMG-II): from individual species to whole genera.</title>
        <authorList>
            <person name="Goeker M."/>
        </authorList>
    </citation>
    <scope>NUCLEOTIDE SEQUENCE [LARGE SCALE GENOMIC DNA]</scope>
    <source>
        <strain evidence="1 2">DSM 11927</strain>
    </source>
</reference>
<evidence type="ECO:0000313" key="2">
    <source>
        <dbReference type="Proteomes" id="UP000268233"/>
    </source>
</evidence>
<protein>
    <submittedName>
        <fullName evidence="1">Uncharacterized protein</fullName>
    </submittedName>
</protein>
<dbReference type="GeneID" id="60640053"/>
<keyword evidence="2" id="KW-1185">Reference proteome</keyword>
<gene>
    <name evidence="1" type="ORF">BDK61_2848</name>
</gene>
<comment type="caution">
    <text evidence="1">The sequence shown here is derived from an EMBL/GenBank/DDBJ whole genome shotgun (WGS) entry which is preliminary data.</text>
</comment>
<organism evidence="1 2">
    <name type="scientific">Haloarcula quadrata</name>
    <dbReference type="NCBI Taxonomy" id="182779"/>
    <lineage>
        <taxon>Archaea</taxon>
        <taxon>Methanobacteriati</taxon>
        <taxon>Methanobacteriota</taxon>
        <taxon>Stenosarchaea group</taxon>
        <taxon>Halobacteria</taxon>
        <taxon>Halobacteriales</taxon>
        <taxon>Haloarculaceae</taxon>
        <taxon>Haloarcula</taxon>
    </lineage>
</organism>
<accession>A0A495R822</accession>
<evidence type="ECO:0000313" key="1">
    <source>
        <dbReference type="EMBL" id="RKS83463.1"/>
    </source>
</evidence>
<dbReference type="RefSeq" id="WP_004957739.1">
    <property type="nucleotide sequence ID" value="NZ_RBWW01000001.1"/>
</dbReference>
<proteinExistence type="predicted"/>
<dbReference type="AlphaFoldDB" id="A0A495R822"/>
<dbReference type="EMBL" id="RBWW01000001">
    <property type="protein sequence ID" value="RKS83463.1"/>
    <property type="molecule type" value="Genomic_DNA"/>
</dbReference>
<sequence length="58" mass="6849">MRTEETIRDRIEALQDEYDKHDPPSTELEDEAEVAILRAIEELEWVLDEREAEDGFTT</sequence>
<dbReference type="Proteomes" id="UP000268233">
    <property type="component" value="Unassembled WGS sequence"/>
</dbReference>